<dbReference type="CDD" id="cd02966">
    <property type="entry name" value="TlpA_like_family"/>
    <property type="match status" value="1"/>
</dbReference>
<keyword evidence="3" id="KW-1015">Disulfide bond</keyword>
<evidence type="ECO:0000256" key="1">
    <source>
        <dbReference type="ARBA" id="ARBA00004196"/>
    </source>
</evidence>
<keyword evidence="2" id="KW-0201">Cytochrome c-type biogenesis</keyword>
<comment type="caution">
    <text evidence="6">The sequence shown here is derived from an EMBL/GenBank/DDBJ whole genome shotgun (WGS) entry which is preliminary data.</text>
</comment>
<proteinExistence type="predicted"/>
<protein>
    <submittedName>
        <fullName evidence="6">TlpA family protein disulfide reductase</fullName>
    </submittedName>
</protein>
<dbReference type="InterPro" id="IPR050553">
    <property type="entry name" value="Thioredoxin_ResA/DsbE_sf"/>
</dbReference>
<dbReference type="InterPro" id="IPR013766">
    <property type="entry name" value="Thioredoxin_domain"/>
</dbReference>
<evidence type="ECO:0000313" key="6">
    <source>
        <dbReference type="EMBL" id="MCJ0741478.1"/>
    </source>
</evidence>
<evidence type="ECO:0000256" key="2">
    <source>
        <dbReference type="ARBA" id="ARBA00022748"/>
    </source>
</evidence>
<organism evidence="6 7">
    <name type="scientific">Pedobacter montanisoli</name>
    <dbReference type="NCBI Taxonomy" id="2923277"/>
    <lineage>
        <taxon>Bacteria</taxon>
        <taxon>Pseudomonadati</taxon>
        <taxon>Bacteroidota</taxon>
        <taxon>Sphingobacteriia</taxon>
        <taxon>Sphingobacteriales</taxon>
        <taxon>Sphingobacteriaceae</taxon>
        <taxon>Pedobacter</taxon>
    </lineage>
</organism>
<dbReference type="RefSeq" id="WP_243358357.1">
    <property type="nucleotide sequence ID" value="NZ_JALGBH010000001.1"/>
</dbReference>
<dbReference type="EMBL" id="JALGBH010000001">
    <property type="protein sequence ID" value="MCJ0741478.1"/>
    <property type="molecule type" value="Genomic_DNA"/>
</dbReference>
<feature type="domain" description="Thioredoxin" evidence="5">
    <location>
        <begin position="220"/>
        <end position="360"/>
    </location>
</feature>
<evidence type="ECO:0000259" key="5">
    <source>
        <dbReference type="PROSITE" id="PS51352"/>
    </source>
</evidence>
<dbReference type="SUPFAM" id="SSF52833">
    <property type="entry name" value="Thioredoxin-like"/>
    <property type="match status" value="1"/>
</dbReference>
<gene>
    <name evidence="6" type="ORF">MMF97_02065</name>
</gene>
<reference evidence="6" key="1">
    <citation type="submission" date="2022-03" db="EMBL/GenBank/DDBJ databases">
        <authorList>
            <person name="Woo C.Y."/>
        </authorList>
    </citation>
    <scope>NUCLEOTIDE SEQUENCE</scope>
    <source>
        <strain evidence="6">CYS-01</strain>
    </source>
</reference>
<sequence length="360" mass="42451">MDGILVSLRFEDKVLKVDTVRNGKFEMQAVLPSNRIFNLSFYDPKPEIMPNGMPLYNSPSVTLFSDDENSEIMIKANNIKQLARFGDYQLYTSSKNQIDYNRYQADIKKDREDNEFKFAYLVRKQSQALRNGSDSLYTLYSDSLRFQEKLNKTTHNQVTKRFIANNPNTYVAMYLLSKRLDLKNNLAFYQVLYDKAERKYKKSWYGLYFAKRVEQLEKLRKNYVKIFNINAHDSQDSIFRYSKYSNSKLLVFDFWATWCAPCMEDIPAALKLEKELVGKQVSYIFFSYDFNNQYWKQQSKKQGLTHSFYLSESTRRFLNEELGVLSIPRYMILNNKGEILVVDAPSPSTAELKKLIEHML</sequence>
<dbReference type="PROSITE" id="PS51352">
    <property type="entry name" value="THIOREDOXIN_2"/>
    <property type="match status" value="1"/>
</dbReference>
<dbReference type="InterPro" id="IPR012336">
    <property type="entry name" value="Thioredoxin-like_fold"/>
</dbReference>
<dbReference type="PANTHER" id="PTHR42852">
    <property type="entry name" value="THIOL:DISULFIDE INTERCHANGE PROTEIN DSBE"/>
    <property type="match status" value="1"/>
</dbReference>
<evidence type="ECO:0000313" key="7">
    <source>
        <dbReference type="Proteomes" id="UP001165460"/>
    </source>
</evidence>
<comment type="subcellular location">
    <subcellularLocation>
        <location evidence="1">Cell envelope</location>
    </subcellularLocation>
</comment>
<evidence type="ECO:0000256" key="3">
    <source>
        <dbReference type="ARBA" id="ARBA00023157"/>
    </source>
</evidence>
<keyword evidence="4" id="KW-0676">Redox-active center</keyword>
<name>A0ABS9ZT27_9SPHI</name>
<keyword evidence="7" id="KW-1185">Reference proteome</keyword>
<dbReference type="Pfam" id="PF13905">
    <property type="entry name" value="Thioredoxin_8"/>
    <property type="match status" value="1"/>
</dbReference>
<dbReference type="PANTHER" id="PTHR42852:SF6">
    <property type="entry name" value="THIOL:DISULFIDE INTERCHANGE PROTEIN DSBE"/>
    <property type="match status" value="1"/>
</dbReference>
<dbReference type="Proteomes" id="UP001165460">
    <property type="component" value="Unassembled WGS sequence"/>
</dbReference>
<dbReference type="InterPro" id="IPR036249">
    <property type="entry name" value="Thioredoxin-like_sf"/>
</dbReference>
<dbReference type="Gene3D" id="3.40.30.10">
    <property type="entry name" value="Glutaredoxin"/>
    <property type="match status" value="1"/>
</dbReference>
<accession>A0ABS9ZT27</accession>
<evidence type="ECO:0000256" key="4">
    <source>
        <dbReference type="ARBA" id="ARBA00023284"/>
    </source>
</evidence>